<dbReference type="Gene3D" id="3.30.565.10">
    <property type="entry name" value="Histidine kinase-like ATPase, C-terminal domain"/>
    <property type="match status" value="1"/>
</dbReference>
<evidence type="ECO:0000256" key="8">
    <source>
        <dbReference type="SAM" id="Phobius"/>
    </source>
</evidence>
<dbReference type="InterPro" id="IPR013656">
    <property type="entry name" value="PAS_4"/>
</dbReference>
<keyword evidence="8" id="KW-1133">Transmembrane helix</keyword>
<dbReference type="Pfam" id="PF00512">
    <property type="entry name" value="HisKA"/>
    <property type="match status" value="1"/>
</dbReference>
<comment type="subcellular location">
    <subcellularLocation>
        <location evidence="2">Membrane</location>
    </subcellularLocation>
</comment>
<dbReference type="EC" id="2.7.13.3" evidence="3"/>
<evidence type="ECO:0000313" key="12">
    <source>
        <dbReference type="Proteomes" id="UP000538666"/>
    </source>
</evidence>
<keyword evidence="4" id="KW-0597">Phosphoprotein</keyword>
<evidence type="ECO:0000256" key="5">
    <source>
        <dbReference type="ARBA" id="ARBA00022679"/>
    </source>
</evidence>
<comment type="catalytic activity">
    <reaction evidence="1">
        <text>ATP + protein L-histidine = ADP + protein N-phospho-L-histidine.</text>
        <dbReference type="EC" id="2.7.13.3"/>
    </reaction>
</comment>
<evidence type="ECO:0000256" key="3">
    <source>
        <dbReference type="ARBA" id="ARBA00012438"/>
    </source>
</evidence>
<evidence type="ECO:0000256" key="1">
    <source>
        <dbReference type="ARBA" id="ARBA00000085"/>
    </source>
</evidence>
<dbReference type="GO" id="GO:0016020">
    <property type="term" value="C:membrane"/>
    <property type="evidence" value="ECO:0007669"/>
    <property type="project" value="UniProtKB-SubCell"/>
</dbReference>
<keyword evidence="8" id="KW-0472">Membrane</keyword>
<accession>A0A841JY16</accession>
<dbReference type="Gene3D" id="6.10.340.10">
    <property type="match status" value="1"/>
</dbReference>
<comment type="caution">
    <text evidence="11">The sequence shown here is derived from an EMBL/GenBank/DDBJ whole genome shotgun (WGS) entry which is preliminary data.</text>
</comment>
<dbReference type="InterPro" id="IPR003660">
    <property type="entry name" value="HAMP_dom"/>
</dbReference>
<dbReference type="Pfam" id="PF08448">
    <property type="entry name" value="PAS_4"/>
    <property type="match status" value="1"/>
</dbReference>
<dbReference type="PRINTS" id="PR00344">
    <property type="entry name" value="BCTRLSENSOR"/>
</dbReference>
<dbReference type="PIRSF" id="PIRSF037532">
    <property type="entry name" value="STHK_NtrY"/>
    <property type="match status" value="1"/>
</dbReference>
<dbReference type="InterPro" id="IPR035965">
    <property type="entry name" value="PAS-like_dom_sf"/>
</dbReference>
<dbReference type="InterPro" id="IPR003661">
    <property type="entry name" value="HisK_dim/P_dom"/>
</dbReference>
<dbReference type="InterPro" id="IPR003594">
    <property type="entry name" value="HATPase_dom"/>
</dbReference>
<keyword evidence="8" id="KW-0812">Transmembrane</keyword>
<dbReference type="PROSITE" id="PS50885">
    <property type="entry name" value="HAMP"/>
    <property type="match status" value="1"/>
</dbReference>
<dbReference type="SUPFAM" id="SSF55874">
    <property type="entry name" value="ATPase domain of HSP90 chaperone/DNA topoisomerase II/histidine kinase"/>
    <property type="match status" value="1"/>
</dbReference>
<dbReference type="AlphaFoldDB" id="A0A841JY16"/>
<dbReference type="InterPro" id="IPR000014">
    <property type="entry name" value="PAS"/>
</dbReference>
<dbReference type="InterPro" id="IPR005467">
    <property type="entry name" value="His_kinase_dom"/>
</dbReference>
<evidence type="ECO:0000259" key="9">
    <source>
        <dbReference type="PROSITE" id="PS50109"/>
    </source>
</evidence>
<dbReference type="SMART" id="SM00091">
    <property type="entry name" value="PAS"/>
    <property type="match status" value="1"/>
</dbReference>
<keyword evidence="5" id="KW-0808">Transferase</keyword>
<dbReference type="SUPFAM" id="SSF55785">
    <property type="entry name" value="PYP-like sensor domain (PAS domain)"/>
    <property type="match status" value="1"/>
</dbReference>
<dbReference type="GO" id="GO:0000155">
    <property type="term" value="F:phosphorelay sensor kinase activity"/>
    <property type="evidence" value="ECO:0007669"/>
    <property type="project" value="InterPro"/>
</dbReference>
<name>A0A841JY16_9BACT</name>
<feature type="region of interest" description="Disordered" evidence="7">
    <location>
        <begin position="753"/>
        <end position="795"/>
    </location>
</feature>
<evidence type="ECO:0000256" key="2">
    <source>
        <dbReference type="ARBA" id="ARBA00004370"/>
    </source>
</evidence>
<keyword evidence="6" id="KW-0418">Kinase</keyword>
<feature type="compositionally biased region" description="Polar residues" evidence="7">
    <location>
        <begin position="759"/>
        <end position="776"/>
    </location>
</feature>
<reference evidence="11 12" key="1">
    <citation type="submission" date="2020-08" db="EMBL/GenBank/DDBJ databases">
        <title>Genomic Encyclopedia of Type Strains, Phase IV (KMG-IV): sequencing the most valuable type-strain genomes for metagenomic binning, comparative biology and taxonomic classification.</title>
        <authorList>
            <person name="Goeker M."/>
        </authorList>
    </citation>
    <scope>NUCLEOTIDE SEQUENCE [LARGE SCALE GENOMIC DNA]</scope>
    <source>
        <strain evidence="11 12">DSM 103733</strain>
    </source>
</reference>
<dbReference type="RefSeq" id="WP_050061025.1">
    <property type="nucleotide sequence ID" value="NZ_JACHEK010000008.1"/>
</dbReference>
<dbReference type="SMART" id="SM00304">
    <property type="entry name" value="HAMP"/>
    <property type="match status" value="1"/>
</dbReference>
<proteinExistence type="predicted"/>
<dbReference type="EMBL" id="JACHEK010000008">
    <property type="protein sequence ID" value="MBB6146040.1"/>
    <property type="molecule type" value="Genomic_DNA"/>
</dbReference>
<sequence>MGDSKHRRATIVALASATFLLVLLLSGLNAFKLGFLHPSSTVQILLFSALSTLIFLLFVTLLILLLRNILKLLADQRSRVLGSRLRTRMILGALLISFAPALFMFAFSFLLLNRSIDRWFSQPVAELRENSTRIALELAQYVSLNARSEAESLARSQSFTAAYEASNPTALVDEIRTHRITLQGGFAIVYRDRAAVASYEAPQNTRPVRVHSWLNDDTSGDPPGPEPLDTTVLKAAQRTDEPILTIGNSEFALGDATLADGGMVVVGLPMPAGLDSTVIQIRKGADEYWSIYRQRRSIRSTYLLLLLMLTALIFFASSWLALYLSKQITRPVEALADAMNEIAEGEYGKRITVSATEELGELIRSFNHMAADLEQSRTLAETSATQLSAANITLESRRKQLEIILETIPSGVVTLDANRSIVQANRAFLDLFAPNSAGDLSGTPLAAVLPAELASEIALLERRAQRMGIAASEYEMPGQAGALSLTMTIAVLDLGGSRRGSILVTEDVTDFLRAQRQLAWKQVAQRVAHEIKNPLTPIALSAERIRRHMDLPRPESDAVIRKCSDVILSSVESMRVLVDQFAVLAEFPAAQPKPDDLNLIVEGTVALFHGRLDKIRIEQRLDRALPLVMVDAQSLQRALANLIDNAAEAMQDSLLRVLSIQTCLNESHGMAELVLADTGHGLTDETRERLFLPYFSTKQRGSGLGLAIAAKIIQEHHGAIRAENNSPTGARFIIELPFAESSVTDLPLAEKPALRNGANGASTNGQTGNGHATNGHSADGRASGKTLAEPAEIKE</sequence>
<dbReference type="Pfam" id="PF00672">
    <property type="entry name" value="HAMP"/>
    <property type="match status" value="1"/>
</dbReference>
<dbReference type="InterPro" id="IPR004358">
    <property type="entry name" value="Sig_transdc_His_kin-like_C"/>
</dbReference>
<dbReference type="InterPro" id="IPR036890">
    <property type="entry name" value="HATPase_C_sf"/>
</dbReference>
<dbReference type="CDD" id="cd06225">
    <property type="entry name" value="HAMP"/>
    <property type="match status" value="1"/>
</dbReference>
<dbReference type="Gene3D" id="1.10.287.130">
    <property type="match status" value="1"/>
</dbReference>
<feature type="transmembrane region" description="Helical" evidence="8">
    <location>
        <begin position="90"/>
        <end position="112"/>
    </location>
</feature>
<dbReference type="PANTHER" id="PTHR43065:SF42">
    <property type="entry name" value="TWO-COMPONENT SENSOR PPRA"/>
    <property type="match status" value="1"/>
</dbReference>
<dbReference type="SMART" id="SM00388">
    <property type="entry name" value="HisKA"/>
    <property type="match status" value="1"/>
</dbReference>
<feature type="transmembrane region" description="Helical" evidence="8">
    <location>
        <begin position="46"/>
        <end position="70"/>
    </location>
</feature>
<evidence type="ECO:0000313" key="11">
    <source>
        <dbReference type="EMBL" id="MBB6146040.1"/>
    </source>
</evidence>
<feature type="domain" description="HAMP" evidence="10">
    <location>
        <begin position="326"/>
        <end position="378"/>
    </location>
</feature>
<evidence type="ECO:0000256" key="4">
    <source>
        <dbReference type="ARBA" id="ARBA00022553"/>
    </source>
</evidence>
<dbReference type="InterPro" id="IPR036097">
    <property type="entry name" value="HisK_dim/P_sf"/>
</dbReference>
<dbReference type="Gene3D" id="3.30.450.20">
    <property type="entry name" value="PAS domain"/>
    <property type="match status" value="1"/>
</dbReference>
<dbReference type="CDD" id="cd00082">
    <property type="entry name" value="HisKA"/>
    <property type="match status" value="1"/>
</dbReference>
<evidence type="ECO:0000256" key="6">
    <source>
        <dbReference type="ARBA" id="ARBA00022777"/>
    </source>
</evidence>
<protein>
    <recommendedName>
        <fullName evidence="3">histidine kinase</fullName>
        <ecNumber evidence="3">2.7.13.3</ecNumber>
    </recommendedName>
</protein>
<organism evidence="11 12">
    <name type="scientific">Silvibacterium bohemicum</name>
    <dbReference type="NCBI Taxonomy" id="1577686"/>
    <lineage>
        <taxon>Bacteria</taxon>
        <taxon>Pseudomonadati</taxon>
        <taxon>Acidobacteriota</taxon>
        <taxon>Terriglobia</taxon>
        <taxon>Terriglobales</taxon>
        <taxon>Acidobacteriaceae</taxon>
        <taxon>Silvibacterium</taxon>
    </lineage>
</organism>
<feature type="domain" description="Histidine kinase" evidence="9">
    <location>
        <begin position="526"/>
        <end position="740"/>
    </location>
</feature>
<dbReference type="SUPFAM" id="SSF47384">
    <property type="entry name" value="Homodimeric domain of signal transducing histidine kinase"/>
    <property type="match status" value="1"/>
</dbReference>
<keyword evidence="12" id="KW-1185">Reference proteome</keyword>
<dbReference type="PANTHER" id="PTHR43065">
    <property type="entry name" value="SENSOR HISTIDINE KINASE"/>
    <property type="match status" value="1"/>
</dbReference>
<dbReference type="InterPro" id="IPR017232">
    <property type="entry name" value="NtrY"/>
</dbReference>
<evidence type="ECO:0000256" key="7">
    <source>
        <dbReference type="SAM" id="MobiDB-lite"/>
    </source>
</evidence>
<evidence type="ECO:0000259" key="10">
    <source>
        <dbReference type="PROSITE" id="PS50885"/>
    </source>
</evidence>
<dbReference type="SMART" id="SM00387">
    <property type="entry name" value="HATPase_c"/>
    <property type="match status" value="1"/>
</dbReference>
<dbReference type="Proteomes" id="UP000538666">
    <property type="component" value="Unassembled WGS sequence"/>
</dbReference>
<feature type="transmembrane region" description="Helical" evidence="8">
    <location>
        <begin position="302"/>
        <end position="324"/>
    </location>
</feature>
<dbReference type="Pfam" id="PF02518">
    <property type="entry name" value="HATPase_c"/>
    <property type="match status" value="1"/>
</dbReference>
<gene>
    <name evidence="11" type="ORF">HNQ77_004010</name>
</gene>
<dbReference type="SUPFAM" id="SSF158472">
    <property type="entry name" value="HAMP domain-like"/>
    <property type="match status" value="1"/>
</dbReference>
<dbReference type="PROSITE" id="PS50109">
    <property type="entry name" value="HIS_KIN"/>
    <property type="match status" value="1"/>
</dbReference>